<gene>
    <name evidence="1" type="ORF">K503DRAFT_778825</name>
</gene>
<proteinExistence type="predicted"/>
<dbReference type="EMBL" id="KV448129">
    <property type="protein sequence ID" value="OAX44073.1"/>
    <property type="molecule type" value="Genomic_DNA"/>
</dbReference>
<dbReference type="Proteomes" id="UP000092154">
    <property type="component" value="Unassembled WGS sequence"/>
</dbReference>
<protein>
    <submittedName>
        <fullName evidence="1">Uncharacterized protein</fullName>
    </submittedName>
</protein>
<evidence type="ECO:0000313" key="2">
    <source>
        <dbReference type="Proteomes" id="UP000092154"/>
    </source>
</evidence>
<keyword evidence="2" id="KW-1185">Reference proteome</keyword>
<reference evidence="1 2" key="1">
    <citation type="submission" date="2016-06" db="EMBL/GenBank/DDBJ databases">
        <title>Comparative genomics of the ectomycorrhizal sister species Rhizopogon vinicolor and Rhizopogon vesiculosus (Basidiomycota: Boletales) reveals a divergence of the mating type B locus.</title>
        <authorList>
            <consortium name="DOE Joint Genome Institute"/>
            <person name="Mujic A.B."/>
            <person name="Kuo A."/>
            <person name="Tritt A."/>
            <person name="Lipzen A."/>
            <person name="Chen C."/>
            <person name="Johnson J."/>
            <person name="Sharma A."/>
            <person name="Barry K."/>
            <person name="Grigoriev I.V."/>
            <person name="Spatafora J.W."/>
        </authorList>
    </citation>
    <scope>NUCLEOTIDE SEQUENCE [LARGE SCALE GENOMIC DNA]</scope>
    <source>
        <strain evidence="1 2">AM-OR11-026</strain>
    </source>
</reference>
<dbReference type="STRING" id="1314800.A0A1B7NGS6"/>
<name>A0A1B7NGS6_9AGAM</name>
<accession>A0A1B7NGS6</accession>
<dbReference type="AlphaFoldDB" id="A0A1B7NGS6"/>
<dbReference type="InParanoid" id="A0A1B7NGS6"/>
<sequence>MDKGPGTISPIFRSLRVNFSSHWSIVQFSKSMKFKLPSSSSSSSSSSSCWKRSNDDVRLSIQFHWDLSVAIQPPIIFDICQMVTQGTIRSLSLSSSKDLQEYFWRTGSANLPELEDDSQDLHDIIVTRGSLCASLNTLRLADCKGLMEDEVELLEEVVEDVDWDGHEEVFSESESEPDSYYRCESTCDLL</sequence>
<evidence type="ECO:0000313" key="1">
    <source>
        <dbReference type="EMBL" id="OAX44073.1"/>
    </source>
</evidence>
<organism evidence="1 2">
    <name type="scientific">Rhizopogon vinicolor AM-OR11-026</name>
    <dbReference type="NCBI Taxonomy" id="1314800"/>
    <lineage>
        <taxon>Eukaryota</taxon>
        <taxon>Fungi</taxon>
        <taxon>Dikarya</taxon>
        <taxon>Basidiomycota</taxon>
        <taxon>Agaricomycotina</taxon>
        <taxon>Agaricomycetes</taxon>
        <taxon>Agaricomycetidae</taxon>
        <taxon>Boletales</taxon>
        <taxon>Suillineae</taxon>
        <taxon>Rhizopogonaceae</taxon>
        <taxon>Rhizopogon</taxon>
    </lineage>
</organism>
<dbReference type="OrthoDB" id="2692326at2759"/>